<dbReference type="GO" id="GO:0005787">
    <property type="term" value="C:signal peptidase complex"/>
    <property type="evidence" value="ECO:0007669"/>
    <property type="project" value="InterPro"/>
</dbReference>
<dbReference type="AlphaFoldDB" id="A0A9Q0LZQ2"/>
<dbReference type="InterPro" id="IPR007653">
    <property type="entry name" value="SPC3"/>
</dbReference>
<dbReference type="InterPro" id="IPR045297">
    <property type="entry name" value="Complex1_LYR_LYRM4"/>
</dbReference>
<keyword evidence="4" id="KW-0256">Endoplasmic reticulum</keyword>
<accession>A0A9Q0LZQ2</accession>
<dbReference type="PANTHER" id="PTHR12804:SF0">
    <property type="entry name" value="SIGNAL PEPTIDASE COMPLEX SUBUNIT 3"/>
    <property type="match status" value="1"/>
</dbReference>
<evidence type="ECO:0000313" key="12">
    <source>
        <dbReference type="EMBL" id="KAJ6216419.1"/>
    </source>
</evidence>
<reference evidence="12" key="1">
    <citation type="submission" date="2022-12" db="EMBL/GenBank/DDBJ databases">
        <title>Genome assemblies of Blomia tropicalis.</title>
        <authorList>
            <person name="Cui Y."/>
        </authorList>
    </citation>
    <scope>NUCLEOTIDE SEQUENCE</scope>
    <source>
        <tissue evidence="12">Adult mites</tissue>
    </source>
</reference>
<name>A0A9Q0LZQ2_BLOTA</name>
<dbReference type="PANTHER" id="PTHR12804">
    <property type="entry name" value="MICROSOMAL SIGNAL PEPTIDASE 23 KD SUBUNIT SPC22/23"/>
    <property type="match status" value="1"/>
</dbReference>
<evidence type="ECO:0000256" key="2">
    <source>
        <dbReference type="ARBA" id="ARBA00009289"/>
    </source>
</evidence>
<dbReference type="EMBL" id="JAPWDV010000003">
    <property type="protein sequence ID" value="KAJ6216419.1"/>
    <property type="molecule type" value="Genomic_DNA"/>
</dbReference>
<comment type="function">
    <text evidence="9">Essential component of the signal peptidase complex (SPC) which catalyzes the cleavage of N-terminal signal sequences from nascent proteins as they are translocated into the lumen of the endoplasmic reticulum. Essential for the SPC catalytic activity, possibly by stabilizing and positioning the active center of the complex close to the lumenal surface.</text>
</comment>
<dbReference type="CDD" id="cd20264">
    <property type="entry name" value="Complex1_LYR_LYRM4"/>
    <property type="match status" value="1"/>
</dbReference>
<evidence type="ECO:0000256" key="4">
    <source>
        <dbReference type="ARBA" id="ARBA00022824"/>
    </source>
</evidence>
<evidence type="ECO:0000259" key="11">
    <source>
        <dbReference type="Pfam" id="PF05347"/>
    </source>
</evidence>
<evidence type="ECO:0000256" key="9">
    <source>
        <dbReference type="ARBA" id="ARBA00046080"/>
    </source>
</evidence>
<gene>
    <name evidence="12" type="ORF">RDWZM_007576</name>
</gene>
<dbReference type="Pfam" id="PF04573">
    <property type="entry name" value="SPC22"/>
    <property type="match status" value="1"/>
</dbReference>
<keyword evidence="3 10" id="KW-0812">Transmembrane</keyword>
<dbReference type="GO" id="GO:0006465">
    <property type="term" value="P:signal peptide processing"/>
    <property type="evidence" value="ECO:0007669"/>
    <property type="project" value="InterPro"/>
</dbReference>
<evidence type="ECO:0000256" key="1">
    <source>
        <dbReference type="ARBA" id="ARBA00004648"/>
    </source>
</evidence>
<evidence type="ECO:0000256" key="10">
    <source>
        <dbReference type="SAM" id="Phobius"/>
    </source>
</evidence>
<dbReference type="GO" id="GO:0016226">
    <property type="term" value="P:iron-sulfur cluster assembly"/>
    <property type="evidence" value="ECO:0007669"/>
    <property type="project" value="InterPro"/>
</dbReference>
<dbReference type="Proteomes" id="UP001142055">
    <property type="component" value="Chromosome 3"/>
</dbReference>
<comment type="similarity">
    <text evidence="2">Belongs to the SPCS3 family.</text>
</comment>
<feature type="domain" description="Complex 1 LYR protein" evidence="11">
    <location>
        <begin position="9"/>
        <end position="64"/>
    </location>
</feature>
<keyword evidence="5" id="KW-0735">Signal-anchor</keyword>
<organism evidence="12 13">
    <name type="scientific">Blomia tropicalis</name>
    <name type="common">Mite</name>
    <dbReference type="NCBI Taxonomy" id="40697"/>
    <lineage>
        <taxon>Eukaryota</taxon>
        <taxon>Metazoa</taxon>
        <taxon>Ecdysozoa</taxon>
        <taxon>Arthropoda</taxon>
        <taxon>Chelicerata</taxon>
        <taxon>Arachnida</taxon>
        <taxon>Acari</taxon>
        <taxon>Acariformes</taxon>
        <taxon>Sarcoptiformes</taxon>
        <taxon>Astigmata</taxon>
        <taxon>Glycyphagoidea</taxon>
        <taxon>Echimyopodidae</taxon>
        <taxon>Blomia</taxon>
    </lineage>
</organism>
<evidence type="ECO:0000313" key="13">
    <source>
        <dbReference type="Proteomes" id="UP001142055"/>
    </source>
</evidence>
<dbReference type="InterPro" id="IPR008011">
    <property type="entry name" value="Complex1_LYR_dom"/>
</dbReference>
<evidence type="ECO:0000256" key="7">
    <source>
        <dbReference type="ARBA" id="ARBA00023136"/>
    </source>
</evidence>
<evidence type="ECO:0000256" key="3">
    <source>
        <dbReference type="ARBA" id="ARBA00022692"/>
    </source>
</evidence>
<proteinExistence type="inferred from homology"/>
<feature type="transmembrane region" description="Helical" evidence="10">
    <location>
        <begin position="70"/>
        <end position="96"/>
    </location>
</feature>
<dbReference type="Pfam" id="PF05347">
    <property type="entry name" value="Complex1_LYR"/>
    <property type="match status" value="1"/>
</dbReference>
<keyword evidence="7 10" id="KW-0472">Membrane</keyword>
<protein>
    <recommendedName>
        <fullName evidence="8">Signal peptidase complex subunit 3</fullName>
    </recommendedName>
</protein>
<evidence type="ECO:0000256" key="6">
    <source>
        <dbReference type="ARBA" id="ARBA00022989"/>
    </source>
</evidence>
<dbReference type="GO" id="GO:0045047">
    <property type="term" value="P:protein targeting to ER"/>
    <property type="evidence" value="ECO:0007669"/>
    <property type="project" value="TreeGrafter"/>
</dbReference>
<dbReference type="OMA" id="DQHTKYY"/>
<sequence>MASTQRTVVLSLYRQLLRESSKFNSYNFRSYALRRVRESFRTNLKLQDSSRIDEMIVEARRNLKIIQRQVILGQLSNAVFAFTLSNLAVLTALLVFSTLMTDYSSLVDIKINTVRKVVKNVADFSAGRERNDLGFISFDLDADFSRVFDWNTKQLFLYLTAEYQTKNNVLNQVVLWDHIMLREDETTLSLRDQHTKYYFWDDGNGLVGNDNITLTLSMNIIPNAGFLPIHFVPQSLHRFAFPSNYVTKSS</sequence>
<keyword evidence="6 10" id="KW-1133">Transmembrane helix</keyword>
<comment type="subcellular location">
    <subcellularLocation>
        <location evidence="1">Endoplasmic reticulum membrane</location>
        <topology evidence="1">Single-pass type II membrane protein</topology>
    </subcellularLocation>
</comment>
<evidence type="ECO:0000256" key="8">
    <source>
        <dbReference type="ARBA" id="ARBA00029556"/>
    </source>
</evidence>
<keyword evidence="13" id="KW-1185">Reference proteome</keyword>
<comment type="caution">
    <text evidence="12">The sequence shown here is derived from an EMBL/GenBank/DDBJ whole genome shotgun (WGS) entry which is preliminary data.</text>
</comment>
<evidence type="ECO:0000256" key="5">
    <source>
        <dbReference type="ARBA" id="ARBA00022968"/>
    </source>
</evidence>